<reference evidence="18" key="3">
    <citation type="submission" date="2020-05" db="EMBL/GenBank/DDBJ databases">
        <title>Electrophorus electricus (electric eel) genome, fEleEle1, primary haplotype.</title>
        <authorList>
            <person name="Myers G."/>
            <person name="Meyer A."/>
            <person name="Fedrigo O."/>
            <person name="Formenti G."/>
            <person name="Rhie A."/>
            <person name="Tracey A."/>
            <person name="Sims Y."/>
            <person name="Jarvis E.D."/>
        </authorList>
    </citation>
    <scope>NUCLEOTIDE SEQUENCE [LARGE SCALE GENOMIC DNA]</scope>
</reference>
<feature type="transmembrane region" description="Helical" evidence="16">
    <location>
        <begin position="93"/>
        <end position="111"/>
    </location>
</feature>
<dbReference type="InterPro" id="IPR045252">
    <property type="entry name" value="LPCAT1-like"/>
</dbReference>
<dbReference type="InterPro" id="IPR002123">
    <property type="entry name" value="Plipid/glycerol_acylTrfase"/>
</dbReference>
<evidence type="ECO:0000256" key="2">
    <source>
        <dbReference type="ARBA" id="ARBA00004765"/>
    </source>
</evidence>
<comment type="pathway">
    <text evidence="4">Lipid metabolism.</text>
</comment>
<reference evidence="19" key="1">
    <citation type="journal article" date="2014" name="Science">
        <title>Nonhuman genetics. Genomic basis for the convergent evolution of electric organs.</title>
        <authorList>
            <person name="Gallant J.R."/>
            <person name="Traeger L.L."/>
            <person name="Volkening J.D."/>
            <person name="Moffett H."/>
            <person name="Chen P.H."/>
            <person name="Novina C.D."/>
            <person name="Phillips G.N.Jr."/>
            <person name="Anand R."/>
            <person name="Wells G.B."/>
            <person name="Pinch M."/>
            <person name="Guth R."/>
            <person name="Unguez G.A."/>
            <person name="Albert J.S."/>
            <person name="Zakon H.H."/>
            <person name="Samanta M.P."/>
            <person name="Sussman M.R."/>
        </authorList>
    </citation>
    <scope>NUCLEOTIDE SEQUENCE [LARGE SCALE GENOMIC DNA]</scope>
</reference>
<evidence type="ECO:0000256" key="7">
    <source>
        <dbReference type="ARBA" id="ARBA00022679"/>
    </source>
</evidence>
<evidence type="ECO:0000256" key="4">
    <source>
        <dbReference type="ARBA" id="ARBA00005189"/>
    </source>
</evidence>
<evidence type="ECO:0000256" key="15">
    <source>
        <dbReference type="ARBA" id="ARBA00023315"/>
    </source>
</evidence>
<feature type="domain" description="Phospholipid/glycerol acyltransferase" evidence="17">
    <location>
        <begin position="182"/>
        <end position="293"/>
    </location>
</feature>
<dbReference type="GO" id="GO:0019432">
    <property type="term" value="P:triglyceride biosynthetic process"/>
    <property type="evidence" value="ECO:0007669"/>
    <property type="project" value="TreeGrafter"/>
</dbReference>
<proteinExistence type="inferred from homology"/>
<keyword evidence="11" id="KW-0443">Lipid metabolism</keyword>
<evidence type="ECO:0000256" key="13">
    <source>
        <dbReference type="ARBA" id="ARBA00023209"/>
    </source>
</evidence>
<evidence type="ECO:0000259" key="17">
    <source>
        <dbReference type="SMART" id="SM00563"/>
    </source>
</evidence>
<keyword evidence="7" id="KW-0808">Transferase</keyword>
<evidence type="ECO:0000313" key="19">
    <source>
        <dbReference type="Proteomes" id="UP000314983"/>
    </source>
</evidence>
<accession>A0A4W4E2G6</accession>
<keyword evidence="13" id="KW-0594">Phospholipid biosynthesis</keyword>
<comment type="similarity">
    <text evidence="5">Belongs to the 1-acyl-sn-glycerol-3-phosphate acyltransferase family.</text>
</comment>
<evidence type="ECO:0000256" key="16">
    <source>
        <dbReference type="SAM" id="Phobius"/>
    </source>
</evidence>
<comment type="pathway">
    <text evidence="3">Glycerolipid metabolism; triacylglycerol biosynthesis.</text>
</comment>
<protein>
    <submittedName>
        <fullName evidence="18">1-acylglycerol-3-phosphate O-acyltransferase 9, like</fullName>
    </submittedName>
</protein>
<dbReference type="Proteomes" id="UP000314983">
    <property type="component" value="Chromosome 5"/>
</dbReference>
<sequence>HSKTTDSNSHYTQRPQTLTHITDDSSLEKEIVELRRNRPRPVEGGDFALSDVFYFSRRGVESIMEDEVTHRFSSEELASWNLLTRTNNNFHYISLRLTILWGVGVCIRYGILLPLRVTLAAIGISWLVVGTTGVGFLENGLCSRLKDWLSELVHVMCYRICARGLSATIHYHNRENKPKKGGICVANHTSPIDVVILANDGGYAMVGQVHGGLMGVIQRAMVRACPHIWFERAEMKDRHLVTKRLRDHVNDKNKLPILIFPEGTCINNTSVMMFKKGSFEIGGTIYPVAIKYDPQFGDAFWNSGKYNMVSYLLRMMTSWAIVCNVWYLPPMTQQEGEDAVQFANRVKSAIAHQGGLVDLSWDGGLKRAKVKDTFRQEQQKIYSHMLVRDDSSD</sequence>
<comment type="subcellular location">
    <subcellularLocation>
        <location evidence="1">Endoplasmic reticulum membrane</location>
        <topology evidence="1">Multi-pass membrane protein</topology>
    </subcellularLocation>
</comment>
<dbReference type="Ensembl" id="ENSEEET00000005933.2">
    <property type="protein sequence ID" value="ENSEEEP00000005854.2"/>
    <property type="gene ID" value="ENSEEEG00000002956.2"/>
</dbReference>
<keyword evidence="9" id="KW-0256">Endoplasmic reticulum</keyword>
<evidence type="ECO:0000256" key="11">
    <source>
        <dbReference type="ARBA" id="ARBA00023098"/>
    </source>
</evidence>
<feature type="transmembrane region" description="Helical" evidence="16">
    <location>
        <begin position="117"/>
        <end position="137"/>
    </location>
</feature>
<reference evidence="18" key="5">
    <citation type="submission" date="2025-09" db="UniProtKB">
        <authorList>
            <consortium name="Ensembl"/>
        </authorList>
    </citation>
    <scope>IDENTIFICATION</scope>
</reference>
<dbReference type="PANTHER" id="PTHR23063:SF10">
    <property type="entry name" value="GLYCEROL-3-PHOSPHATE ACYLTRANSFERASE 3"/>
    <property type="match status" value="1"/>
</dbReference>
<keyword evidence="10 16" id="KW-1133">Transmembrane helix</keyword>
<keyword evidence="14" id="KW-1208">Phospholipid metabolism</keyword>
<dbReference type="CDD" id="cd07991">
    <property type="entry name" value="LPLAT_LPCAT1-like"/>
    <property type="match status" value="1"/>
</dbReference>
<evidence type="ECO:0000256" key="1">
    <source>
        <dbReference type="ARBA" id="ARBA00004477"/>
    </source>
</evidence>
<evidence type="ECO:0000256" key="9">
    <source>
        <dbReference type="ARBA" id="ARBA00022824"/>
    </source>
</evidence>
<comment type="pathway">
    <text evidence="2">Phospholipid metabolism; CDP-diacylglycerol biosynthesis; CDP-diacylglycerol from sn-glycerol 3-phosphate: step 1/3.</text>
</comment>
<evidence type="ECO:0000256" key="8">
    <source>
        <dbReference type="ARBA" id="ARBA00022692"/>
    </source>
</evidence>
<evidence type="ECO:0000256" key="14">
    <source>
        <dbReference type="ARBA" id="ARBA00023264"/>
    </source>
</evidence>
<keyword evidence="12 16" id="KW-0472">Membrane</keyword>
<reference evidence="18" key="4">
    <citation type="submission" date="2025-08" db="UniProtKB">
        <authorList>
            <consortium name="Ensembl"/>
        </authorList>
    </citation>
    <scope>IDENTIFICATION</scope>
</reference>
<evidence type="ECO:0000256" key="6">
    <source>
        <dbReference type="ARBA" id="ARBA00022516"/>
    </source>
</evidence>
<dbReference type="SMART" id="SM00563">
    <property type="entry name" value="PlsC"/>
    <property type="match status" value="1"/>
</dbReference>
<name>A0A4W4E2G6_ELEEL</name>
<dbReference type="GO" id="GO:0008654">
    <property type="term" value="P:phospholipid biosynthetic process"/>
    <property type="evidence" value="ECO:0007669"/>
    <property type="project" value="UniProtKB-KW"/>
</dbReference>
<keyword evidence="15" id="KW-0012">Acyltransferase</keyword>
<evidence type="ECO:0000256" key="12">
    <source>
        <dbReference type="ARBA" id="ARBA00023136"/>
    </source>
</evidence>
<dbReference type="SUPFAM" id="SSF69593">
    <property type="entry name" value="Glycerol-3-phosphate (1)-acyltransferase"/>
    <property type="match status" value="1"/>
</dbReference>
<keyword evidence="19" id="KW-1185">Reference proteome</keyword>
<evidence type="ECO:0000256" key="10">
    <source>
        <dbReference type="ARBA" id="ARBA00022989"/>
    </source>
</evidence>
<evidence type="ECO:0000256" key="3">
    <source>
        <dbReference type="ARBA" id="ARBA00004771"/>
    </source>
</evidence>
<dbReference type="GeneTree" id="ENSGT01030000234574"/>
<dbReference type="PANTHER" id="PTHR23063">
    <property type="entry name" value="PHOSPHOLIPID ACYLTRANSFERASE"/>
    <property type="match status" value="1"/>
</dbReference>
<dbReference type="GO" id="GO:0005789">
    <property type="term" value="C:endoplasmic reticulum membrane"/>
    <property type="evidence" value="ECO:0007669"/>
    <property type="project" value="UniProtKB-SubCell"/>
</dbReference>
<evidence type="ECO:0000256" key="5">
    <source>
        <dbReference type="ARBA" id="ARBA00008655"/>
    </source>
</evidence>
<organism evidence="18 19">
    <name type="scientific">Electrophorus electricus</name>
    <name type="common">Electric eel</name>
    <name type="synonym">Gymnotus electricus</name>
    <dbReference type="NCBI Taxonomy" id="8005"/>
    <lineage>
        <taxon>Eukaryota</taxon>
        <taxon>Metazoa</taxon>
        <taxon>Chordata</taxon>
        <taxon>Craniata</taxon>
        <taxon>Vertebrata</taxon>
        <taxon>Euteleostomi</taxon>
        <taxon>Actinopterygii</taxon>
        <taxon>Neopterygii</taxon>
        <taxon>Teleostei</taxon>
        <taxon>Ostariophysi</taxon>
        <taxon>Gymnotiformes</taxon>
        <taxon>Gymnotoidei</taxon>
        <taxon>Gymnotidae</taxon>
        <taxon>Electrophorus</taxon>
    </lineage>
</organism>
<keyword evidence="6" id="KW-0444">Lipid biosynthesis</keyword>
<reference evidence="19" key="2">
    <citation type="journal article" date="2017" name="Sci. Adv.">
        <title>A tail of two voltages: Proteomic comparison of the three electric organs of the electric eel.</title>
        <authorList>
            <person name="Traeger L.L."/>
            <person name="Sabat G."/>
            <person name="Barrett-Wilt G.A."/>
            <person name="Wells G.B."/>
            <person name="Sussman M.R."/>
        </authorList>
    </citation>
    <scope>NUCLEOTIDE SEQUENCE [LARGE SCALE GENOMIC DNA]</scope>
</reference>
<dbReference type="Pfam" id="PF01553">
    <property type="entry name" value="Acyltransferase"/>
    <property type="match status" value="1"/>
</dbReference>
<dbReference type="AlphaFoldDB" id="A0A4W4E2G6"/>
<gene>
    <name evidence="18" type="primary">agpat9l</name>
</gene>
<evidence type="ECO:0000313" key="18">
    <source>
        <dbReference type="Ensembl" id="ENSEEEP00000005854.2"/>
    </source>
</evidence>
<dbReference type="GO" id="GO:0004366">
    <property type="term" value="F:glycerol-3-phosphate O-acyltransferase activity"/>
    <property type="evidence" value="ECO:0007669"/>
    <property type="project" value="TreeGrafter"/>
</dbReference>
<keyword evidence="8 16" id="KW-0812">Transmembrane</keyword>